<dbReference type="EMBL" id="JBEPMN010000030">
    <property type="protein sequence ID" value="MET3663384.1"/>
    <property type="molecule type" value="Genomic_DNA"/>
</dbReference>
<reference evidence="1 2" key="1">
    <citation type="submission" date="2024-06" db="EMBL/GenBank/DDBJ databases">
        <title>Genomic Encyclopedia of Type Strains, Phase IV (KMG-IV): sequencing the most valuable type-strain genomes for metagenomic binning, comparative biology and taxonomic classification.</title>
        <authorList>
            <person name="Goeker M."/>
        </authorList>
    </citation>
    <scope>NUCLEOTIDE SEQUENCE [LARGE SCALE GENOMIC DNA]</scope>
    <source>
        <strain evidence="1 2">DSM 19730</strain>
    </source>
</reference>
<name>A0ABV2KQR1_9HYPH</name>
<comment type="caution">
    <text evidence="1">The sequence shown here is derived from an EMBL/GenBank/DDBJ whole genome shotgun (WGS) entry which is preliminary data.</text>
</comment>
<organism evidence="1 2">
    <name type="scientific">Aquamicrobium ahrensii</name>
    <dbReference type="NCBI Taxonomy" id="469551"/>
    <lineage>
        <taxon>Bacteria</taxon>
        <taxon>Pseudomonadati</taxon>
        <taxon>Pseudomonadota</taxon>
        <taxon>Alphaproteobacteria</taxon>
        <taxon>Hyphomicrobiales</taxon>
        <taxon>Phyllobacteriaceae</taxon>
        <taxon>Aquamicrobium</taxon>
    </lineage>
</organism>
<dbReference type="Proteomes" id="UP001549143">
    <property type="component" value="Unassembled WGS sequence"/>
</dbReference>
<keyword evidence="2" id="KW-1185">Reference proteome</keyword>
<proteinExistence type="predicted"/>
<protein>
    <submittedName>
        <fullName evidence="1">Uncharacterized protein</fullName>
    </submittedName>
</protein>
<accession>A0ABV2KQR1</accession>
<sequence length="57" mass="6323">MSLERAARILCWLAEECESNLTAVKGRFLPASVEVFDELVVEQAEVDPSGETAWRLG</sequence>
<gene>
    <name evidence="1" type="ORF">ABID44_003740</name>
</gene>
<evidence type="ECO:0000313" key="1">
    <source>
        <dbReference type="EMBL" id="MET3663384.1"/>
    </source>
</evidence>
<dbReference type="RefSeq" id="WP_354153163.1">
    <property type="nucleotide sequence ID" value="NZ_JBEPMN010000030.1"/>
</dbReference>
<evidence type="ECO:0000313" key="2">
    <source>
        <dbReference type="Proteomes" id="UP001549143"/>
    </source>
</evidence>